<reference evidence="3" key="1">
    <citation type="submission" date="2022-01" db="EMBL/GenBank/DDBJ databases">
        <authorList>
            <person name="Wang Y."/>
        </authorList>
    </citation>
    <scope>NUCLEOTIDE SEQUENCE</scope>
    <source>
        <strain evidence="3">WB101</strain>
    </source>
</reference>
<accession>A0ABS9KJF3</accession>
<gene>
    <name evidence="3" type="ORF">L6773_20490</name>
</gene>
<keyword evidence="4" id="KW-1185">Reference proteome</keyword>
<dbReference type="InterPro" id="IPR003346">
    <property type="entry name" value="Transposase_20"/>
</dbReference>
<dbReference type="PANTHER" id="PTHR33055:SF3">
    <property type="entry name" value="PUTATIVE TRANSPOSASE FOR IS117-RELATED"/>
    <property type="match status" value="1"/>
</dbReference>
<evidence type="ECO:0000313" key="3">
    <source>
        <dbReference type="EMBL" id="MCG2590961.1"/>
    </source>
</evidence>
<sequence>MVDQRAALRSKLTEADIHDADMDRLMDMWTQQVGLLTEHITEIEARTKELINQDTAIKNRYQIMRTAPGIGKVLGPLWLSLFAGRQTLDARKISSRFGFAPHPHQSGSSVKRAEQSSGFGNSEVRRVMHQAALSAKTHYPHYRTYYQEKRAEGKEHLLVINNIINKLIRLYCAMWNNRAEYDPGYIEKNEHKWKKSA</sequence>
<feature type="domain" description="Transposase IS116/IS110/IS902 C-terminal" evidence="2">
    <location>
        <begin position="62"/>
        <end position="147"/>
    </location>
</feature>
<dbReference type="RefSeq" id="WP_237856498.1">
    <property type="nucleotide sequence ID" value="NZ_JAKLWS010000052.1"/>
</dbReference>
<dbReference type="InterPro" id="IPR047650">
    <property type="entry name" value="Transpos_IS110"/>
</dbReference>
<dbReference type="Pfam" id="PF02371">
    <property type="entry name" value="Transposase_20"/>
    <property type="match status" value="1"/>
</dbReference>
<feature type="compositionally biased region" description="Polar residues" evidence="1">
    <location>
        <begin position="105"/>
        <end position="119"/>
    </location>
</feature>
<reference evidence="3" key="2">
    <citation type="submission" date="2024-05" db="EMBL/GenBank/DDBJ databases">
        <title>Rhodohalobacter halophilus gen. nov., sp. nov., a moderately halophilic member of the family Balneolaceae.</title>
        <authorList>
            <person name="Xia J."/>
        </authorList>
    </citation>
    <scope>NUCLEOTIDE SEQUENCE</scope>
    <source>
        <strain evidence="3">WB101</strain>
    </source>
</reference>
<organism evidence="3 4">
    <name type="scientific">Rhodohalobacter sulfatireducens</name>
    <dbReference type="NCBI Taxonomy" id="2911366"/>
    <lineage>
        <taxon>Bacteria</taxon>
        <taxon>Pseudomonadati</taxon>
        <taxon>Balneolota</taxon>
        <taxon>Balneolia</taxon>
        <taxon>Balneolales</taxon>
        <taxon>Balneolaceae</taxon>
        <taxon>Rhodohalobacter</taxon>
    </lineage>
</organism>
<proteinExistence type="predicted"/>
<evidence type="ECO:0000256" key="1">
    <source>
        <dbReference type="SAM" id="MobiDB-lite"/>
    </source>
</evidence>
<dbReference type="Proteomes" id="UP001165366">
    <property type="component" value="Unassembled WGS sequence"/>
</dbReference>
<protein>
    <submittedName>
        <fullName evidence="3">Transposase</fullName>
    </submittedName>
</protein>
<dbReference type="PANTHER" id="PTHR33055">
    <property type="entry name" value="TRANSPOSASE FOR INSERTION SEQUENCE ELEMENT IS1111A"/>
    <property type="match status" value="1"/>
</dbReference>
<name>A0ABS9KJF3_9BACT</name>
<comment type="caution">
    <text evidence="3">The sequence shown here is derived from an EMBL/GenBank/DDBJ whole genome shotgun (WGS) entry which is preliminary data.</text>
</comment>
<dbReference type="EMBL" id="JAKLWS010000052">
    <property type="protein sequence ID" value="MCG2590961.1"/>
    <property type="molecule type" value="Genomic_DNA"/>
</dbReference>
<evidence type="ECO:0000259" key="2">
    <source>
        <dbReference type="Pfam" id="PF02371"/>
    </source>
</evidence>
<evidence type="ECO:0000313" key="4">
    <source>
        <dbReference type="Proteomes" id="UP001165366"/>
    </source>
</evidence>
<feature type="region of interest" description="Disordered" evidence="1">
    <location>
        <begin position="100"/>
        <end position="119"/>
    </location>
</feature>